<organism evidence="2 3">
    <name type="scientific">Streptomyces phaeoluteigriseus</name>
    <dbReference type="NCBI Taxonomy" id="114686"/>
    <lineage>
        <taxon>Bacteria</taxon>
        <taxon>Bacillati</taxon>
        <taxon>Actinomycetota</taxon>
        <taxon>Actinomycetes</taxon>
        <taxon>Kitasatosporales</taxon>
        <taxon>Streptomycetaceae</taxon>
        <taxon>Streptomyces</taxon>
        <taxon>Streptomyces aurantiacus group</taxon>
    </lineage>
</organism>
<dbReference type="OrthoDB" id="9961654at2"/>
<sequence length="206" mass="21516">MPTGTEAGDSLGMVDAAAAGRWFSEALTEGLARATAQRDHTAADHTETDRRPAGRTAPGRLPADGPDPRRTVIDPLPAGQGGPHTKSAIPFATAVLTAFEASLARALTTAERRDGTLRRALSHEARRVLLGALDAGRGTAGRSAVRGGRTKLSARHRALVSALVLECLVLVLAERPHPTDAPEHLHSLARELGRSTRAALTGSGRS</sequence>
<evidence type="ECO:0000313" key="2">
    <source>
        <dbReference type="EMBL" id="OQD53896.1"/>
    </source>
</evidence>
<name>A0A1V6MNI9_9ACTN</name>
<dbReference type="AlphaFoldDB" id="A0A1V6MNI9"/>
<comment type="caution">
    <text evidence="2">The sequence shown here is derived from an EMBL/GenBank/DDBJ whole genome shotgun (WGS) entry which is preliminary data.</text>
</comment>
<dbReference type="EMBL" id="MPOH02000016">
    <property type="protein sequence ID" value="OQD53896.1"/>
    <property type="molecule type" value="Genomic_DNA"/>
</dbReference>
<feature type="region of interest" description="Disordered" evidence="1">
    <location>
        <begin position="31"/>
        <end position="83"/>
    </location>
</feature>
<evidence type="ECO:0000313" key="3">
    <source>
        <dbReference type="Proteomes" id="UP000184286"/>
    </source>
</evidence>
<dbReference type="RefSeq" id="WP_094103622.1">
    <property type="nucleotide sequence ID" value="NZ_MPOH02000016.1"/>
</dbReference>
<dbReference type="STRING" id="114686.BM536_027075"/>
<evidence type="ECO:0000256" key="1">
    <source>
        <dbReference type="SAM" id="MobiDB-lite"/>
    </source>
</evidence>
<protein>
    <submittedName>
        <fullName evidence="2">Uncharacterized protein</fullName>
    </submittedName>
</protein>
<proteinExistence type="predicted"/>
<feature type="compositionally biased region" description="Basic and acidic residues" evidence="1">
    <location>
        <begin position="36"/>
        <end position="52"/>
    </location>
</feature>
<dbReference type="Proteomes" id="UP000184286">
    <property type="component" value="Unassembled WGS sequence"/>
</dbReference>
<gene>
    <name evidence="2" type="ORF">BM536_027075</name>
</gene>
<reference evidence="2 3" key="2">
    <citation type="submission" date="2017-02" db="EMBL/GenBank/DDBJ databases">
        <title>Draft genome sequence of Streptomyces phaeoluteigriseus type strain DSM41896.</title>
        <authorList>
            <person name="Salih T.S."/>
            <person name="Algora Gallardo L."/>
            <person name="Melo Santos T."/>
            <person name="Filgueira Martinez S."/>
            <person name="Herron P.R."/>
        </authorList>
    </citation>
    <scope>NUCLEOTIDE SEQUENCE [LARGE SCALE GENOMIC DNA]</scope>
    <source>
        <strain evidence="2 3">DSM 41896</strain>
    </source>
</reference>
<reference evidence="3" key="1">
    <citation type="submission" date="2016-11" db="EMBL/GenBank/DDBJ databases">
        <authorList>
            <person name="Schniete J.K."/>
            <person name="Salih T."/>
            <person name="Algora Gallardo L."/>
            <person name="Martinez Fernandez S."/>
            <person name="Herron P.R."/>
        </authorList>
    </citation>
    <scope>NUCLEOTIDE SEQUENCE [LARGE SCALE GENOMIC DNA]</scope>
    <source>
        <strain evidence="3">DSM 41896</strain>
    </source>
</reference>
<accession>A0A1V6MNI9</accession>